<reference evidence="8 9" key="1">
    <citation type="submission" date="2019-11" db="EMBL/GenBank/DDBJ databases">
        <title>Whole genome sequence of Oryza granulata.</title>
        <authorList>
            <person name="Li W."/>
        </authorList>
    </citation>
    <scope>NUCLEOTIDE SEQUENCE [LARGE SCALE GENOMIC DNA]</scope>
    <source>
        <strain evidence="9">cv. Menghai</strain>
        <tissue evidence="8">Leaf</tissue>
    </source>
</reference>
<dbReference type="Gene3D" id="1.10.630.10">
    <property type="entry name" value="Cytochrome P450"/>
    <property type="match status" value="1"/>
</dbReference>
<evidence type="ECO:0000256" key="2">
    <source>
        <dbReference type="ARBA" id="ARBA00022692"/>
    </source>
</evidence>
<keyword evidence="9" id="KW-1185">Reference proteome</keyword>
<dbReference type="GO" id="GO:0016705">
    <property type="term" value="F:oxidoreductase activity, acting on paired donors, with incorporation or reduction of molecular oxygen"/>
    <property type="evidence" value="ECO:0007669"/>
    <property type="project" value="InterPro"/>
</dbReference>
<dbReference type="PANTHER" id="PTHR47947">
    <property type="entry name" value="CYTOCHROME P450 82C3-RELATED"/>
    <property type="match status" value="1"/>
</dbReference>
<comment type="caution">
    <text evidence="8">The sequence shown here is derived from an EMBL/GenBank/DDBJ whole genome shotgun (WGS) entry which is preliminary data.</text>
</comment>
<evidence type="ECO:0008006" key="10">
    <source>
        <dbReference type="Google" id="ProtNLM"/>
    </source>
</evidence>
<proteinExistence type="predicted"/>
<accession>A0A6G1DTH1</accession>
<keyword evidence="6" id="KW-0408">Iron</keyword>
<dbReference type="OrthoDB" id="694341at2759"/>
<dbReference type="InterPro" id="IPR002401">
    <property type="entry name" value="Cyt_P450_E_grp-I"/>
</dbReference>
<evidence type="ECO:0000313" key="8">
    <source>
        <dbReference type="EMBL" id="KAF0915502.1"/>
    </source>
</evidence>
<keyword evidence="2 7" id="KW-0812">Transmembrane</keyword>
<dbReference type="InterPro" id="IPR036396">
    <property type="entry name" value="Cyt_P450_sf"/>
</dbReference>
<keyword evidence="1" id="KW-0349">Heme</keyword>
<dbReference type="PRINTS" id="PR00463">
    <property type="entry name" value="EP450I"/>
</dbReference>
<keyword evidence="3" id="KW-0479">Metal-binding</keyword>
<keyword evidence="4 7" id="KW-1133">Transmembrane helix</keyword>
<dbReference type="GO" id="GO:0020037">
    <property type="term" value="F:heme binding"/>
    <property type="evidence" value="ECO:0007669"/>
    <property type="project" value="InterPro"/>
</dbReference>
<dbReference type="InterPro" id="IPR001128">
    <property type="entry name" value="Cyt_P450"/>
</dbReference>
<dbReference type="PANTHER" id="PTHR47947:SF23">
    <property type="entry name" value="CYTOCHROME P450 FAMILY PROTEIN, EXPRESSED"/>
    <property type="match status" value="1"/>
</dbReference>
<evidence type="ECO:0000256" key="1">
    <source>
        <dbReference type="ARBA" id="ARBA00022617"/>
    </source>
</evidence>
<protein>
    <recommendedName>
        <fullName evidence="10">Cytochrome P450</fullName>
    </recommendedName>
</protein>
<evidence type="ECO:0000256" key="3">
    <source>
        <dbReference type="ARBA" id="ARBA00022723"/>
    </source>
</evidence>
<dbReference type="Proteomes" id="UP000479710">
    <property type="component" value="Unassembled WGS sequence"/>
</dbReference>
<evidence type="ECO:0000256" key="4">
    <source>
        <dbReference type="ARBA" id="ARBA00022989"/>
    </source>
</evidence>
<keyword evidence="7" id="KW-0472">Membrane</keyword>
<dbReference type="SUPFAM" id="SSF48264">
    <property type="entry name" value="Cytochrome P450"/>
    <property type="match status" value="1"/>
</dbReference>
<evidence type="ECO:0000313" key="9">
    <source>
        <dbReference type="Proteomes" id="UP000479710"/>
    </source>
</evidence>
<evidence type="ECO:0000256" key="6">
    <source>
        <dbReference type="ARBA" id="ARBA00023004"/>
    </source>
</evidence>
<dbReference type="AlphaFoldDB" id="A0A6G1DTH1"/>
<sequence>MDKAYIAVFSISIVILFLLVIDYLRCRRHGGMSNGENKGMQLPPSPPAIALFGQLHLIEKPLHAALSRLAERHGPVFSLRFGSRNAVVVSSPECARECFTGNDVCFANRPQFSSQLPASFNGTTLGFTNYGPHWRNLRRIATVHLLSAHRVSSMSGVISGEVRAMVRRMYVAAAVAPGGVARVQLTRRLFVCSSSRSASSWKP</sequence>
<evidence type="ECO:0000256" key="7">
    <source>
        <dbReference type="SAM" id="Phobius"/>
    </source>
</evidence>
<keyword evidence="5" id="KW-0560">Oxidoreductase</keyword>
<dbReference type="InterPro" id="IPR050651">
    <property type="entry name" value="Plant_Cytochrome_P450_Monoox"/>
</dbReference>
<dbReference type="Pfam" id="PF00067">
    <property type="entry name" value="p450"/>
    <property type="match status" value="1"/>
</dbReference>
<name>A0A6G1DTH1_9ORYZ</name>
<gene>
    <name evidence="8" type="ORF">E2562_036541</name>
</gene>
<dbReference type="EMBL" id="SPHZ02000006">
    <property type="protein sequence ID" value="KAF0915502.1"/>
    <property type="molecule type" value="Genomic_DNA"/>
</dbReference>
<feature type="transmembrane region" description="Helical" evidence="7">
    <location>
        <begin position="6"/>
        <end position="24"/>
    </location>
</feature>
<organism evidence="8 9">
    <name type="scientific">Oryza meyeriana var. granulata</name>
    <dbReference type="NCBI Taxonomy" id="110450"/>
    <lineage>
        <taxon>Eukaryota</taxon>
        <taxon>Viridiplantae</taxon>
        <taxon>Streptophyta</taxon>
        <taxon>Embryophyta</taxon>
        <taxon>Tracheophyta</taxon>
        <taxon>Spermatophyta</taxon>
        <taxon>Magnoliopsida</taxon>
        <taxon>Liliopsida</taxon>
        <taxon>Poales</taxon>
        <taxon>Poaceae</taxon>
        <taxon>BOP clade</taxon>
        <taxon>Oryzoideae</taxon>
        <taxon>Oryzeae</taxon>
        <taxon>Oryzinae</taxon>
        <taxon>Oryza</taxon>
        <taxon>Oryza meyeriana</taxon>
    </lineage>
</organism>
<dbReference type="GO" id="GO:0004497">
    <property type="term" value="F:monooxygenase activity"/>
    <property type="evidence" value="ECO:0007669"/>
    <property type="project" value="InterPro"/>
</dbReference>
<dbReference type="GO" id="GO:0005506">
    <property type="term" value="F:iron ion binding"/>
    <property type="evidence" value="ECO:0007669"/>
    <property type="project" value="InterPro"/>
</dbReference>
<evidence type="ECO:0000256" key="5">
    <source>
        <dbReference type="ARBA" id="ARBA00023002"/>
    </source>
</evidence>